<dbReference type="GO" id="GO:0004497">
    <property type="term" value="F:monooxygenase activity"/>
    <property type="evidence" value="ECO:0007669"/>
    <property type="project" value="UniProtKB-KW"/>
</dbReference>
<organism evidence="1 2">
    <name type="scientific">Rhodopseudomonas palustris</name>
    <dbReference type="NCBI Taxonomy" id="1076"/>
    <lineage>
        <taxon>Bacteria</taxon>
        <taxon>Pseudomonadati</taxon>
        <taxon>Pseudomonadota</taxon>
        <taxon>Alphaproteobacteria</taxon>
        <taxon>Hyphomicrobiales</taxon>
        <taxon>Nitrobacteraceae</taxon>
        <taxon>Rhodopseudomonas</taxon>
    </lineage>
</organism>
<reference evidence="1 2" key="1">
    <citation type="submission" date="2018-09" db="EMBL/GenBank/DDBJ databases">
        <title>Draft genome sequence of Rhodopseudomonas palustris 2.1.18.</title>
        <authorList>
            <person name="Robertson S.L."/>
            <person name="Meyer T.E."/>
            <person name="Kyndt J.A."/>
        </authorList>
    </citation>
    <scope>NUCLEOTIDE SEQUENCE [LARGE SCALE GENOMIC DNA]</scope>
    <source>
        <strain evidence="1 2">2.1.18</strain>
    </source>
</reference>
<comment type="caution">
    <text evidence="1">The sequence shown here is derived from an EMBL/GenBank/DDBJ whole genome shotgun (WGS) entry which is preliminary data.</text>
</comment>
<dbReference type="OrthoDB" id="2065010at2"/>
<keyword evidence="1" id="KW-0503">Monooxygenase</keyword>
<dbReference type="Proteomes" id="UP000285523">
    <property type="component" value="Unassembled WGS sequence"/>
</dbReference>
<dbReference type="EMBL" id="QYYD01000020">
    <property type="protein sequence ID" value="RJF69921.1"/>
    <property type="molecule type" value="Genomic_DNA"/>
</dbReference>
<dbReference type="RefSeq" id="WP_119858048.1">
    <property type="nucleotide sequence ID" value="NZ_QYYD01000020.1"/>
</dbReference>
<evidence type="ECO:0000313" key="1">
    <source>
        <dbReference type="EMBL" id="RJF69921.1"/>
    </source>
</evidence>
<dbReference type="AlphaFoldDB" id="A0A418V1X0"/>
<gene>
    <name evidence="1" type="ORF">D4Q52_18500</name>
</gene>
<name>A0A418V1X0_RHOPL</name>
<dbReference type="SUPFAM" id="SSF54909">
    <property type="entry name" value="Dimeric alpha+beta barrel"/>
    <property type="match status" value="1"/>
</dbReference>
<dbReference type="Pfam" id="PF08803">
    <property type="entry name" value="ydhR"/>
    <property type="match status" value="1"/>
</dbReference>
<proteinExistence type="predicted"/>
<evidence type="ECO:0000313" key="2">
    <source>
        <dbReference type="Proteomes" id="UP000285523"/>
    </source>
</evidence>
<sequence>MITTIVQFALAEPISLEAAAKLFKSSASKYQQMPGLIRKYYIRSEDGRTAGGVYLWESRQAAEAVYAGEWRARVAQLYGAEPVISWFDSPVIVDNAAGGAIKTALSSHAGSSS</sequence>
<protein>
    <submittedName>
        <fullName evidence="1">Monooxygenase</fullName>
    </submittedName>
</protein>
<accession>A0A418V1X0</accession>
<dbReference type="Gene3D" id="3.30.70.100">
    <property type="match status" value="1"/>
</dbReference>
<keyword evidence="1" id="KW-0560">Oxidoreductase</keyword>
<dbReference type="InterPro" id="IPR011008">
    <property type="entry name" value="Dimeric_a/b-barrel"/>
</dbReference>
<dbReference type="InterPro" id="IPR014910">
    <property type="entry name" value="YdhR"/>
</dbReference>